<accession>A0A6C0LZS0</accession>
<evidence type="ECO:0000256" key="4">
    <source>
        <dbReference type="ARBA" id="ARBA00022691"/>
    </source>
</evidence>
<dbReference type="InterPro" id="IPR002052">
    <property type="entry name" value="DNA_methylase_N6_adenine_CS"/>
</dbReference>
<evidence type="ECO:0000259" key="8">
    <source>
        <dbReference type="Pfam" id="PF07669"/>
    </source>
</evidence>
<dbReference type="PANTHER" id="PTHR33841:SF6">
    <property type="entry name" value="TYPE II METHYLTRANSFERASE M.HINDII"/>
    <property type="match status" value="1"/>
</dbReference>
<keyword evidence="6" id="KW-0238">DNA-binding</keyword>
<organism evidence="9">
    <name type="scientific">viral metagenome</name>
    <dbReference type="NCBI Taxonomy" id="1070528"/>
    <lineage>
        <taxon>unclassified sequences</taxon>
        <taxon>metagenomes</taxon>
        <taxon>organismal metagenomes</taxon>
    </lineage>
</organism>
<evidence type="ECO:0000256" key="5">
    <source>
        <dbReference type="ARBA" id="ARBA00022747"/>
    </source>
</evidence>
<evidence type="ECO:0000256" key="2">
    <source>
        <dbReference type="ARBA" id="ARBA00022603"/>
    </source>
</evidence>
<dbReference type="InterPro" id="IPR050953">
    <property type="entry name" value="N4_N6_ade-DNA_methylase"/>
</dbReference>
<dbReference type="InterPro" id="IPR029063">
    <property type="entry name" value="SAM-dependent_MTases_sf"/>
</dbReference>
<name>A0A6C0LZS0_9ZZZZ</name>
<protein>
    <recommendedName>
        <fullName evidence="1">site-specific DNA-methyltransferase (adenine-specific)</fullName>
        <ecNumber evidence="1">2.1.1.72</ecNumber>
    </recommendedName>
</protein>
<keyword evidence="4" id="KW-0949">S-adenosyl-L-methionine</keyword>
<evidence type="ECO:0000313" key="9">
    <source>
        <dbReference type="EMBL" id="QHU34762.1"/>
    </source>
</evidence>
<dbReference type="GO" id="GO:0009007">
    <property type="term" value="F:site-specific DNA-methyltransferase (adenine-specific) activity"/>
    <property type="evidence" value="ECO:0007669"/>
    <property type="project" value="UniProtKB-EC"/>
</dbReference>
<dbReference type="GO" id="GO:0009307">
    <property type="term" value="P:DNA restriction-modification system"/>
    <property type="evidence" value="ECO:0007669"/>
    <property type="project" value="UniProtKB-KW"/>
</dbReference>
<dbReference type="PRINTS" id="PR00507">
    <property type="entry name" value="N12N6MTFRASE"/>
</dbReference>
<dbReference type="EC" id="2.1.1.72" evidence="1"/>
<evidence type="ECO:0000256" key="3">
    <source>
        <dbReference type="ARBA" id="ARBA00022679"/>
    </source>
</evidence>
<comment type="catalytic activity">
    <reaction evidence="7">
        <text>a 2'-deoxyadenosine in DNA + S-adenosyl-L-methionine = an N(6)-methyl-2'-deoxyadenosine in DNA + S-adenosyl-L-homocysteine + H(+)</text>
        <dbReference type="Rhea" id="RHEA:15197"/>
        <dbReference type="Rhea" id="RHEA-COMP:12418"/>
        <dbReference type="Rhea" id="RHEA-COMP:12419"/>
        <dbReference type="ChEBI" id="CHEBI:15378"/>
        <dbReference type="ChEBI" id="CHEBI:57856"/>
        <dbReference type="ChEBI" id="CHEBI:59789"/>
        <dbReference type="ChEBI" id="CHEBI:90615"/>
        <dbReference type="ChEBI" id="CHEBI:90616"/>
        <dbReference type="EC" id="2.1.1.72"/>
    </reaction>
</comment>
<dbReference type="GO" id="GO:0003677">
    <property type="term" value="F:DNA binding"/>
    <property type="evidence" value="ECO:0007669"/>
    <property type="project" value="UniProtKB-KW"/>
</dbReference>
<proteinExistence type="predicted"/>
<dbReference type="AlphaFoldDB" id="A0A6C0LZS0"/>
<evidence type="ECO:0000256" key="7">
    <source>
        <dbReference type="ARBA" id="ARBA00047942"/>
    </source>
</evidence>
<dbReference type="Gene3D" id="3.40.50.150">
    <property type="entry name" value="Vaccinia Virus protein VP39"/>
    <property type="match status" value="1"/>
</dbReference>
<dbReference type="EMBL" id="MN740580">
    <property type="protein sequence ID" value="QHU34762.1"/>
    <property type="molecule type" value="Genomic_DNA"/>
</dbReference>
<dbReference type="InterPro" id="IPR011639">
    <property type="entry name" value="MethylTrfase_TaqI-like_dom"/>
</dbReference>
<dbReference type="PANTHER" id="PTHR33841">
    <property type="entry name" value="DNA METHYLTRANSFERASE YEEA-RELATED"/>
    <property type="match status" value="1"/>
</dbReference>
<sequence length="432" mass="50801">MANNNDNCFSNLSYKLTKLINKKEKKDNGIYFTPPNTVIESLDIILHILKYEIFNNILEPSCGSCEFIDKLMTYYPNASITGVEYNKIIYDNIKNNYNNVDNVNIFNDNFLKTQFNVKFDLIIGNPPYYVLKKSEVDQYYYNYFDGRPNIFLLFIIKSLSLLNDNGVLCFILPKSFLNCLYYNKTREYIYNNFQILSIEECNDVYIETEQQTIIFIIKKGIVNDNVNDKYILKHLSDKYTIFATTKVIDRLNELYINATTLNALKFKVYVGNIVWNEHKSLLTDDEQKTRLIYSTDIKNNTLSIKNYTNTAKKNYINREGYKEPLLVINRGYGVGNYNFEYSLINCGHSDSLFNIKEYLIENHLICIKYEEDEQEYFGNSDSSDSVDDYLIYKYNQIYRSLSDERTTEFIKLYFGNNAINTTELSNILPIYL</sequence>
<keyword evidence="3" id="KW-0808">Transferase</keyword>
<keyword evidence="2" id="KW-0489">Methyltransferase</keyword>
<dbReference type="GO" id="GO:0032259">
    <property type="term" value="P:methylation"/>
    <property type="evidence" value="ECO:0007669"/>
    <property type="project" value="UniProtKB-KW"/>
</dbReference>
<keyword evidence="5" id="KW-0680">Restriction system</keyword>
<evidence type="ECO:0000256" key="6">
    <source>
        <dbReference type="ARBA" id="ARBA00023125"/>
    </source>
</evidence>
<dbReference type="Pfam" id="PF07669">
    <property type="entry name" value="Eco57I"/>
    <property type="match status" value="1"/>
</dbReference>
<dbReference type="SUPFAM" id="SSF53335">
    <property type="entry name" value="S-adenosyl-L-methionine-dependent methyltransferases"/>
    <property type="match status" value="1"/>
</dbReference>
<evidence type="ECO:0000256" key="1">
    <source>
        <dbReference type="ARBA" id="ARBA00011900"/>
    </source>
</evidence>
<reference evidence="9" key="1">
    <citation type="journal article" date="2020" name="Nature">
        <title>Giant virus diversity and host interactions through global metagenomics.</title>
        <authorList>
            <person name="Schulz F."/>
            <person name="Roux S."/>
            <person name="Paez-Espino D."/>
            <person name="Jungbluth S."/>
            <person name="Walsh D.A."/>
            <person name="Denef V.J."/>
            <person name="McMahon K.D."/>
            <person name="Konstantinidis K.T."/>
            <person name="Eloe-Fadrosh E.A."/>
            <person name="Kyrpides N.C."/>
            <person name="Woyke T."/>
        </authorList>
    </citation>
    <scope>NUCLEOTIDE SEQUENCE</scope>
    <source>
        <strain evidence="9">GVMAG-S-1017244-22</strain>
    </source>
</reference>
<dbReference type="PROSITE" id="PS00092">
    <property type="entry name" value="N6_MTASE"/>
    <property type="match status" value="1"/>
</dbReference>
<feature type="domain" description="Type II methyltransferase M.TaqI-like" evidence="8">
    <location>
        <begin position="77"/>
        <end position="201"/>
    </location>
</feature>